<protein>
    <submittedName>
        <fullName evidence="5">Telomeric repeat-binding factor 2</fullName>
    </submittedName>
</protein>
<feature type="transmembrane region" description="Helical" evidence="3">
    <location>
        <begin position="37"/>
        <end position="56"/>
    </location>
</feature>
<evidence type="ECO:0000256" key="3">
    <source>
        <dbReference type="SAM" id="Phobius"/>
    </source>
</evidence>
<evidence type="ECO:0000313" key="6">
    <source>
        <dbReference type="Proteomes" id="UP000076603"/>
    </source>
</evidence>
<evidence type="ECO:0000256" key="1">
    <source>
        <dbReference type="ARBA" id="ARBA00022729"/>
    </source>
</evidence>
<keyword evidence="6" id="KW-1185">Reference proteome</keyword>
<dbReference type="RefSeq" id="WP_066617779.1">
    <property type="nucleotide sequence ID" value="NZ_FQXL01000031.1"/>
</dbReference>
<dbReference type="Pfam" id="PF11611">
    <property type="entry name" value="DUF4352"/>
    <property type="match status" value="1"/>
</dbReference>
<keyword evidence="3" id="KW-0472">Membrane</keyword>
<evidence type="ECO:0000313" key="5">
    <source>
        <dbReference type="EMBL" id="KZL93576.1"/>
    </source>
</evidence>
<dbReference type="Gene3D" id="2.60.40.1240">
    <property type="match status" value="1"/>
</dbReference>
<name>A0A161XG65_9CLOT</name>
<dbReference type="Proteomes" id="UP000076603">
    <property type="component" value="Unassembled WGS sequence"/>
</dbReference>
<evidence type="ECO:0000256" key="2">
    <source>
        <dbReference type="SAM" id="MobiDB-lite"/>
    </source>
</evidence>
<dbReference type="InterPro" id="IPR029050">
    <property type="entry name" value="Immunoprotect_excell_Ig-like"/>
</dbReference>
<comment type="caution">
    <text evidence="5">The sequence shown here is derived from an EMBL/GenBank/DDBJ whole genome shotgun (WGS) entry which is preliminary data.</text>
</comment>
<gene>
    <name evidence="5" type="ORF">CLMAG_06220</name>
</gene>
<reference evidence="5 6" key="1">
    <citation type="submission" date="2016-04" db="EMBL/GenBank/DDBJ databases">
        <title>Genome sequence of Clostridium magnum DSM 2767.</title>
        <authorList>
            <person name="Poehlein A."/>
            <person name="Uhlig R."/>
            <person name="Fischer R."/>
            <person name="Bahl H."/>
            <person name="Daniel R."/>
        </authorList>
    </citation>
    <scope>NUCLEOTIDE SEQUENCE [LARGE SCALE GENOMIC DNA]</scope>
    <source>
        <strain evidence="5 6">DSM 2767</strain>
    </source>
</reference>
<feature type="region of interest" description="Disordered" evidence="2">
    <location>
        <begin position="58"/>
        <end position="82"/>
    </location>
</feature>
<dbReference type="InterPro" id="IPR029051">
    <property type="entry name" value="DUF4352"/>
</dbReference>
<dbReference type="OrthoDB" id="1938949at2"/>
<keyword evidence="3" id="KW-0812">Transmembrane</keyword>
<dbReference type="STRING" id="1121326.CLMAG_06220"/>
<feature type="compositionally biased region" description="Low complexity" evidence="2">
    <location>
        <begin position="62"/>
        <end position="77"/>
    </location>
</feature>
<evidence type="ECO:0000259" key="4">
    <source>
        <dbReference type="Pfam" id="PF11611"/>
    </source>
</evidence>
<sequence>MSKMKNCKVCGNQIAKGVNKCVHCGKDQRNFFMKHKIITIILGLVILGGIGSGMGGDKDNATKTSTASTKETTQSKSAESKKEDPVYKVGDVIKTDKFEVTIVSIEEKAQVGGEYIKKTPSEGGTYIAVQFQYKNISDKPVGSFSKPSINLTDKSGTKYKADIDASSTFATEVNPDRKIVSDLNPGITVKDADVFEISKDSYSKGGWKLLVAEGSKKANININ</sequence>
<feature type="domain" description="DUF4352" evidence="4">
    <location>
        <begin position="87"/>
        <end position="202"/>
    </location>
</feature>
<organism evidence="5 6">
    <name type="scientific">Clostridium magnum DSM 2767</name>
    <dbReference type="NCBI Taxonomy" id="1121326"/>
    <lineage>
        <taxon>Bacteria</taxon>
        <taxon>Bacillati</taxon>
        <taxon>Bacillota</taxon>
        <taxon>Clostridia</taxon>
        <taxon>Eubacteriales</taxon>
        <taxon>Clostridiaceae</taxon>
        <taxon>Clostridium</taxon>
    </lineage>
</organism>
<dbReference type="PATRIC" id="fig|1121326.3.peg.578"/>
<dbReference type="AlphaFoldDB" id="A0A161XG65"/>
<keyword evidence="1" id="KW-0732">Signal</keyword>
<accession>A0A161XG65</accession>
<keyword evidence="3" id="KW-1133">Transmembrane helix</keyword>
<proteinExistence type="predicted"/>
<dbReference type="EMBL" id="LWAE01000001">
    <property type="protein sequence ID" value="KZL93576.1"/>
    <property type="molecule type" value="Genomic_DNA"/>
</dbReference>